<evidence type="ECO:0000256" key="2">
    <source>
        <dbReference type="SAM" id="SignalP"/>
    </source>
</evidence>
<keyword evidence="4" id="KW-1185">Reference proteome</keyword>
<reference evidence="3 4" key="1">
    <citation type="submission" date="2024-10" db="EMBL/GenBank/DDBJ databases">
        <authorList>
            <person name="Yang X.-N."/>
        </authorList>
    </citation>
    <scope>NUCLEOTIDE SEQUENCE [LARGE SCALE GENOMIC DNA]</scope>
    <source>
        <strain evidence="3 4">CAU 1059</strain>
    </source>
</reference>
<dbReference type="Proteomes" id="UP001607157">
    <property type="component" value="Unassembled WGS sequence"/>
</dbReference>
<feature type="signal peptide" evidence="2">
    <location>
        <begin position="1"/>
        <end position="24"/>
    </location>
</feature>
<dbReference type="RefSeq" id="WP_377171441.1">
    <property type="nucleotide sequence ID" value="NZ_JBHTJC010000003.1"/>
</dbReference>
<dbReference type="Pfam" id="PF13517">
    <property type="entry name" value="FG-GAP_3"/>
    <property type="match status" value="1"/>
</dbReference>
<accession>A0ABW7I8X3</accession>
<evidence type="ECO:0000313" key="4">
    <source>
        <dbReference type="Proteomes" id="UP001607157"/>
    </source>
</evidence>
<proteinExistence type="predicted"/>
<gene>
    <name evidence="3" type="ORF">ACGRVM_10680</name>
</gene>
<dbReference type="InterPro" id="IPR013517">
    <property type="entry name" value="FG-GAP"/>
</dbReference>
<feature type="chain" id="PRO_5046362910" evidence="2">
    <location>
        <begin position="25"/>
        <end position="251"/>
    </location>
</feature>
<protein>
    <submittedName>
        <fullName evidence="3">FG-GAP repeat domain-containing protein</fullName>
    </submittedName>
</protein>
<dbReference type="EMBL" id="JBIHMM010000003">
    <property type="protein sequence ID" value="MFH0254359.1"/>
    <property type="molecule type" value="Genomic_DNA"/>
</dbReference>
<name>A0ABW7I8X3_9RHOB</name>
<sequence>MRRAARRAWALLCLWLAGAAPALSGPRACVTDWQTVGEVCLVRDPSGPVYGHDVLGDVPEWHFLSLTSPDPLRPPVRLRQPGHIFEDIAPRFADVTGDGFPEVIAVQADFERGARLAVFSAEGGTLRLLAATPHIGQRHRWLAVVGIADMDGDGAVELAYIDRPHLAKRLRVWRWQEGGLSHVADMDGLTNHRIGWNYIAGGWRACSGEMILASADWTHIRAISLRGGRLEAADLGPLGPEGLAPALRCPG</sequence>
<evidence type="ECO:0000313" key="3">
    <source>
        <dbReference type="EMBL" id="MFH0254359.1"/>
    </source>
</evidence>
<dbReference type="SUPFAM" id="SSF69318">
    <property type="entry name" value="Integrin alpha N-terminal domain"/>
    <property type="match status" value="1"/>
</dbReference>
<comment type="caution">
    <text evidence="3">The sequence shown here is derived from an EMBL/GenBank/DDBJ whole genome shotgun (WGS) entry which is preliminary data.</text>
</comment>
<organism evidence="3 4">
    <name type="scientific">Roseovarius aquimarinus</name>
    <dbReference type="NCBI Taxonomy" id="1229156"/>
    <lineage>
        <taxon>Bacteria</taxon>
        <taxon>Pseudomonadati</taxon>
        <taxon>Pseudomonadota</taxon>
        <taxon>Alphaproteobacteria</taxon>
        <taxon>Rhodobacterales</taxon>
        <taxon>Roseobacteraceae</taxon>
        <taxon>Roseovarius</taxon>
    </lineage>
</organism>
<evidence type="ECO:0000256" key="1">
    <source>
        <dbReference type="ARBA" id="ARBA00022729"/>
    </source>
</evidence>
<keyword evidence="1 2" id="KW-0732">Signal</keyword>
<dbReference type="InterPro" id="IPR028994">
    <property type="entry name" value="Integrin_alpha_N"/>
</dbReference>